<dbReference type="GO" id="GO:0004843">
    <property type="term" value="F:cysteine-type deubiquitinase activity"/>
    <property type="evidence" value="ECO:0007669"/>
    <property type="project" value="UniProtKB-EC"/>
</dbReference>
<keyword evidence="8" id="KW-0805">Transcription regulation</keyword>
<evidence type="ECO:0000256" key="1">
    <source>
        <dbReference type="ARBA" id="ARBA00000707"/>
    </source>
</evidence>
<dbReference type="Pfam" id="PF02099">
    <property type="entry name" value="Josephin"/>
    <property type="match status" value="1"/>
</dbReference>
<accession>A0AAV8UM70</accession>
<feature type="active site" evidence="12">
    <location>
        <position position="112"/>
    </location>
</feature>
<evidence type="ECO:0000256" key="12">
    <source>
        <dbReference type="PROSITE-ProRule" id="PRU00331"/>
    </source>
</evidence>
<evidence type="ECO:0000256" key="11">
    <source>
        <dbReference type="PIRSR" id="PIRSR633865-1"/>
    </source>
</evidence>
<comment type="caution">
    <text evidence="14">The sequence shown here is derived from an EMBL/GenBank/DDBJ whole genome shotgun (WGS) entry which is preliminary data.</text>
</comment>
<keyword evidence="5" id="KW-0833">Ubl conjugation pathway</keyword>
<dbReference type="InterPro" id="IPR033865">
    <property type="entry name" value="Ataxin-3"/>
</dbReference>
<dbReference type="InterPro" id="IPR003903">
    <property type="entry name" value="UIM_dom"/>
</dbReference>
<evidence type="ECO:0000256" key="7">
    <source>
        <dbReference type="ARBA" id="ARBA00022807"/>
    </source>
</evidence>
<evidence type="ECO:0000256" key="5">
    <source>
        <dbReference type="ARBA" id="ARBA00022786"/>
    </source>
</evidence>
<dbReference type="PANTHER" id="PTHR14159:SF0">
    <property type="entry name" value="ATAXIN-3-RELATED"/>
    <property type="match status" value="1"/>
</dbReference>
<dbReference type="PANTHER" id="PTHR14159">
    <property type="entry name" value="ATAXIN-3-RELATED"/>
    <property type="match status" value="1"/>
</dbReference>
<name>A0AAV8UM70_9RHOD</name>
<keyword evidence="7" id="KW-0788">Thiol protease</keyword>
<evidence type="ECO:0000256" key="6">
    <source>
        <dbReference type="ARBA" id="ARBA00022801"/>
    </source>
</evidence>
<evidence type="ECO:0000313" key="14">
    <source>
        <dbReference type="EMBL" id="KAJ8902198.1"/>
    </source>
</evidence>
<dbReference type="GO" id="GO:0006508">
    <property type="term" value="P:proteolysis"/>
    <property type="evidence" value="ECO:0007669"/>
    <property type="project" value="UniProtKB-KW"/>
</dbReference>
<dbReference type="GO" id="GO:0016579">
    <property type="term" value="P:protein deubiquitination"/>
    <property type="evidence" value="ECO:0007669"/>
    <property type="project" value="InterPro"/>
</dbReference>
<feature type="active site" evidence="12">
    <location>
        <position position="15"/>
    </location>
</feature>
<dbReference type="Gene3D" id="1.10.287.10">
    <property type="entry name" value="S15/NS1, RNA-binding"/>
    <property type="match status" value="1"/>
</dbReference>
<feature type="active site" description="Nucleophile" evidence="11">
    <location>
        <position position="15"/>
    </location>
</feature>
<evidence type="ECO:0000313" key="15">
    <source>
        <dbReference type="Proteomes" id="UP001157974"/>
    </source>
</evidence>
<keyword evidence="15" id="KW-1185">Reference proteome</keyword>
<feature type="active site" evidence="11 12">
    <location>
        <position position="127"/>
    </location>
</feature>
<proteinExistence type="predicted"/>
<protein>
    <recommendedName>
        <fullName evidence="3">ubiquitinyl hydrolase 1</fullName>
        <ecNumber evidence="3">3.4.19.12</ecNumber>
    </recommendedName>
</protein>
<dbReference type="Proteomes" id="UP001157974">
    <property type="component" value="Unassembled WGS sequence"/>
</dbReference>
<dbReference type="Gene3D" id="3.90.70.40">
    <property type="match status" value="1"/>
</dbReference>
<keyword evidence="4" id="KW-0645">Protease</keyword>
<evidence type="ECO:0000256" key="9">
    <source>
        <dbReference type="ARBA" id="ARBA00023163"/>
    </source>
</evidence>
<gene>
    <name evidence="14" type="ORF">NDN08_006606</name>
</gene>
<dbReference type="SMART" id="SM01246">
    <property type="entry name" value="Josephin"/>
    <property type="match status" value="1"/>
</dbReference>
<dbReference type="EC" id="3.4.19.12" evidence="3"/>
<dbReference type="InterPro" id="IPR006155">
    <property type="entry name" value="Josephin"/>
</dbReference>
<reference evidence="14 15" key="1">
    <citation type="journal article" date="2023" name="Nat. Commun.">
        <title>Origin of minicircular mitochondrial genomes in red algae.</title>
        <authorList>
            <person name="Lee Y."/>
            <person name="Cho C.H."/>
            <person name="Lee Y.M."/>
            <person name="Park S.I."/>
            <person name="Yang J.H."/>
            <person name="West J.A."/>
            <person name="Bhattacharya D."/>
            <person name="Yoon H.S."/>
        </authorList>
    </citation>
    <scope>NUCLEOTIDE SEQUENCE [LARGE SCALE GENOMIC DNA]</scope>
    <source>
        <strain evidence="14 15">CCMP1338</strain>
        <tissue evidence="14">Whole cell</tissue>
    </source>
</reference>
<comment type="catalytic activity">
    <reaction evidence="1">
        <text>Thiol-dependent hydrolysis of ester, thioester, amide, peptide and isopeptide bonds formed by the C-terminal Gly of ubiquitin (a 76-residue protein attached to proteins as an intracellular targeting signal).</text>
        <dbReference type="EC" id="3.4.19.12"/>
    </reaction>
</comment>
<evidence type="ECO:0000256" key="4">
    <source>
        <dbReference type="ARBA" id="ARBA00022670"/>
    </source>
</evidence>
<evidence type="ECO:0000259" key="13">
    <source>
        <dbReference type="PROSITE" id="PS50957"/>
    </source>
</evidence>
<evidence type="ECO:0000256" key="8">
    <source>
        <dbReference type="ARBA" id="ARBA00023015"/>
    </source>
</evidence>
<dbReference type="AlphaFoldDB" id="A0AAV8UM70"/>
<keyword evidence="9" id="KW-0804">Transcription</keyword>
<feature type="active site" description="Proton acceptor" evidence="11">
    <location>
        <position position="112"/>
    </location>
</feature>
<comment type="subcellular location">
    <subcellularLocation>
        <location evidence="2">Nucleus</location>
    </subcellularLocation>
</comment>
<dbReference type="GO" id="GO:0005634">
    <property type="term" value="C:nucleus"/>
    <property type="evidence" value="ECO:0007669"/>
    <property type="project" value="UniProtKB-SubCell"/>
</dbReference>
<evidence type="ECO:0000256" key="3">
    <source>
        <dbReference type="ARBA" id="ARBA00012759"/>
    </source>
</evidence>
<feature type="domain" description="Josephin" evidence="13">
    <location>
        <begin position="2"/>
        <end position="173"/>
    </location>
</feature>
<dbReference type="PRINTS" id="PR01233">
    <property type="entry name" value="JOSEPHIN"/>
</dbReference>
<dbReference type="PROSITE" id="PS50330">
    <property type="entry name" value="UIM"/>
    <property type="match status" value="1"/>
</dbReference>
<evidence type="ECO:0000256" key="2">
    <source>
        <dbReference type="ARBA" id="ARBA00004123"/>
    </source>
</evidence>
<keyword evidence="10" id="KW-0539">Nucleus</keyword>
<organism evidence="14 15">
    <name type="scientific">Rhodosorus marinus</name>
    <dbReference type="NCBI Taxonomy" id="101924"/>
    <lineage>
        <taxon>Eukaryota</taxon>
        <taxon>Rhodophyta</taxon>
        <taxon>Stylonematophyceae</taxon>
        <taxon>Stylonematales</taxon>
        <taxon>Stylonemataceae</taxon>
        <taxon>Rhodosorus</taxon>
    </lineage>
</organism>
<sequence>MEGLIYHEQQTGRLCGVHVINCLLQGEFFTEIELGNLAQALDSEERALISNVDGAQATPTESANVSTDGNFSIQVLSRALSKWSLDLEPVAKASLGDGSLVAEAYLCHRQDHWFAIRMINSKWFDLNSSSEAPQLISEFYLSAYLASLIDEGCIMFSVSGTFPSNDPLRGSATSYGKWWTLEAIEDVKKKEGQIRSKDSKRDEDEQIREAILRSMNDGNGTNLMCSEEDPELAAAISESLKEPRG</sequence>
<dbReference type="EMBL" id="JAMWBK010000009">
    <property type="protein sequence ID" value="KAJ8902198.1"/>
    <property type="molecule type" value="Genomic_DNA"/>
</dbReference>
<keyword evidence="6 12" id="KW-0378">Hydrolase</keyword>
<dbReference type="PROSITE" id="PS50957">
    <property type="entry name" value="JOSEPHIN"/>
    <property type="match status" value="1"/>
</dbReference>
<evidence type="ECO:0000256" key="10">
    <source>
        <dbReference type="ARBA" id="ARBA00023242"/>
    </source>
</evidence>